<organism evidence="2 3">
    <name type="scientific">Botryobasidium botryosum (strain FD-172 SS1)</name>
    <dbReference type="NCBI Taxonomy" id="930990"/>
    <lineage>
        <taxon>Eukaryota</taxon>
        <taxon>Fungi</taxon>
        <taxon>Dikarya</taxon>
        <taxon>Basidiomycota</taxon>
        <taxon>Agaricomycotina</taxon>
        <taxon>Agaricomycetes</taxon>
        <taxon>Cantharellales</taxon>
        <taxon>Botryobasidiaceae</taxon>
        <taxon>Botryobasidium</taxon>
    </lineage>
</organism>
<dbReference type="OrthoDB" id="7777654at2759"/>
<dbReference type="EMBL" id="KL198023">
    <property type="protein sequence ID" value="KDQ17782.1"/>
    <property type="molecule type" value="Genomic_DNA"/>
</dbReference>
<dbReference type="PANTHER" id="PTHR10742:SF342">
    <property type="entry name" value="AMINE OXIDASE"/>
    <property type="match status" value="1"/>
</dbReference>
<dbReference type="STRING" id="930990.A0A067N0W4"/>
<evidence type="ECO:0000313" key="3">
    <source>
        <dbReference type="Proteomes" id="UP000027195"/>
    </source>
</evidence>
<dbReference type="Pfam" id="PF01593">
    <property type="entry name" value="Amino_oxidase"/>
    <property type="match status" value="1"/>
</dbReference>
<protein>
    <recommendedName>
        <fullName evidence="1">Amine oxidase domain-containing protein</fullName>
    </recommendedName>
</protein>
<feature type="domain" description="Amine oxidase" evidence="1">
    <location>
        <begin position="35"/>
        <end position="508"/>
    </location>
</feature>
<accession>A0A067N0W4</accession>
<dbReference type="PANTHER" id="PTHR10742">
    <property type="entry name" value="FLAVIN MONOAMINE OXIDASE"/>
    <property type="match status" value="1"/>
</dbReference>
<gene>
    <name evidence="2" type="ORF">BOTBODRAFT_105219</name>
</gene>
<reference evidence="3" key="1">
    <citation type="journal article" date="2014" name="Proc. Natl. Acad. Sci. U.S.A.">
        <title>Extensive sampling of basidiomycete genomes demonstrates inadequacy of the white-rot/brown-rot paradigm for wood decay fungi.</title>
        <authorList>
            <person name="Riley R."/>
            <person name="Salamov A.A."/>
            <person name="Brown D.W."/>
            <person name="Nagy L.G."/>
            <person name="Floudas D."/>
            <person name="Held B.W."/>
            <person name="Levasseur A."/>
            <person name="Lombard V."/>
            <person name="Morin E."/>
            <person name="Otillar R."/>
            <person name="Lindquist E.A."/>
            <person name="Sun H."/>
            <person name="LaButti K.M."/>
            <person name="Schmutz J."/>
            <person name="Jabbour D."/>
            <person name="Luo H."/>
            <person name="Baker S.E."/>
            <person name="Pisabarro A.G."/>
            <person name="Walton J.D."/>
            <person name="Blanchette R.A."/>
            <person name="Henrissat B."/>
            <person name="Martin F."/>
            <person name="Cullen D."/>
            <person name="Hibbett D.S."/>
            <person name="Grigoriev I.V."/>
        </authorList>
    </citation>
    <scope>NUCLEOTIDE SEQUENCE [LARGE SCALE GENOMIC DNA]</scope>
    <source>
        <strain evidence="3">FD-172 SS1</strain>
    </source>
</reference>
<name>A0A067N0W4_BOTB1</name>
<evidence type="ECO:0000259" key="1">
    <source>
        <dbReference type="Pfam" id="PF01593"/>
    </source>
</evidence>
<dbReference type="AlphaFoldDB" id="A0A067N0W4"/>
<sequence length="517" mass="55959">MILASVGVNYEILEANPADPAGPVDPAGPYFQGTGRTYTYHFSNEPNDYYDVGAMRLPHIPFMDLVFNLLGSPAIAPNVPLIPYILSTENNLNFFNGIVHTNEGVQVLNAAGNFDPFATGIAGLDDTVDNMIGAALNPFEGALVADFVEGWAVLMEADGYSTRSYMALAPDLEYSHDVIDYLETFGTASNLYDCALSESVMDSLDFDFPADAPVEWFCVQGGMGRITNAMAGTLDPERILRGRRVTAIAPVIPDGEGFATSVNLTVAADGPPLIMNYSHVISSIPLSSLRMVDTKACGLSWKMKTALRALHYDSSVKVAIRFQYRWWEHDVIPLDAPAHPIIPQLGGVSSTDRPTRTVVYPSYGMGGPDATMIVSYTWAQDALRFGAFVENDNPGAPEEAILIDTILKDLADMHGIPDYAILPGLMVDHHAHNWYGNEHTGGWFNILPFPSFPAGAFALYGPGQFANLYPEVTTPPAGLVHFAGEATSAHHAWIVGALNSAFRTVHEIVSRSCVGRP</sequence>
<dbReference type="InParanoid" id="A0A067N0W4"/>
<dbReference type="Gene3D" id="3.90.660.10">
    <property type="match status" value="2"/>
</dbReference>
<evidence type="ECO:0000313" key="2">
    <source>
        <dbReference type="EMBL" id="KDQ17782.1"/>
    </source>
</evidence>
<dbReference type="Gene3D" id="1.10.10.1620">
    <property type="match status" value="1"/>
</dbReference>
<dbReference type="GO" id="GO:0001716">
    <property type="term" value="F:L-amino-acid oxidase activity"/>
    <property type="evidence" value="ECO:0007669"/>
    <property type="project" value="TreeGrafter"/>
</dbReference>
<dbReference type="InterPro" id="IPR002937">
    <property type="entry name" value="Amino_oxidase"/>
</dbReference>
<dbReference type="SUPFAM" id="SSF51905">
    <property type="entry name" value="FAD/NAD(P)-binding domain"/>
    <property type="match status" value="1"/>
</dbReference>
<proteinExistence type="predicted"/>
<keyword evidence="3" id="KW-1185">Reference proteome</keyword>
<dbReference type="InterPro" id="IPR050281">
    <property type="entry name" value="Flavin_monoamine_oxidase"/>
</dbReference>
<dbReference type="Proteomes" id="UP000027195">
    <property type="component" value="Unassembled WGS sequence"/>
</dbReference>
<dbReference type="SUPFAM" id="SSF54373">
    <property type="entry name" value="FAD-linked reductases, C-terminal domain"/>
    <property type="match status" value="1"/>
</dbReference>
<dbReference type="GO" id="GO:0009063">
    <property type="term" value="P:amino acid catabolic process"/>
    <property type="evidence" value="ECO:0007669"/>
    <property type="project" value="TreeGrafter"/>
</dbReference>
<dbReference type="InterPro" id="IPR036188">
    <property type="entry name" value="FAD/NAD-bd_sf"/>
</dbReference>
<dbReference type="HOGENOM" id="CLU_004498_8_1_1"/>